<gene>
    <name evidence="5" type="ORF">FE257_004240</name>
</gene>
<evidence type="ECO:0000256" key="1">
    <source>
        <dbReference type="ARBA" id="ARBA00022737"/>
    </source>
</evidence>
<sequence length="1697" mass="185943">MPQPGKDELWLQALSNTLSVPTGLIRPPKLSSTYSTIRSEQGDKAANLLLAQKSATRKTGQSSTVVDEKQIKKKKWAYEDYCDVLTDIVGTGSGSIEVVQSVWDTLQAENPKKARTGSLKFRKKATDHDNDALMIDLVSAAIKHRQIKVLQLLVHVAGPQVRNATLPTALCTNSQDVVQVFMEEGADPNTSPEPFREIVAAGNVDLTRLLFRSRFPVSQDTATLALSTAVKCGNIETIHLLLSHGADSNVENGVALKYAIDSHRVDIVLLLLCNQPPSEAVLASMVSYTFSQHTISPDLRYQFIEVLLNGGATGKDVDVTLSAAVCQDQGRLVQLFMSKGARISGDNGVAYRHAIYTVDLETLRILNAGYLGISLATSIFGTISQPHQDGSSISFDDWRTIAKMLLDQGATGGVISEALIDRVAARDLESVQLLLAHGASADYRSGRALDLAVQSENLAYVEALLQKRPTLGTLNIVFPRTDALSRRVRVDIARKLLEAGATGEPVNRALNLAITVSSERDRSYIKTLVSGGADVFQGQGDLFLLATRDGDYETLKILLRGCISHSQLSACIPLAMELDGELRYSICDILLQNGARGATVSQALVDSVDGTDPGRQLAALLLTTGQASTAFDGGQAMKKAISCNNLGFLQLLVKYNQLDKSEFCSCLVEAIGLPSGHGRLEKTRLLLTTGADISGDVGTTAMRHEMEGLRDRGEVTLRMLRLLLEAGANVSHNQGEIIGDAMAMRLFECFKLFLGYHPSVQARKACFEVPLAHALNTSDLRYIQELLEIGVPQSLIDQALIRSCAETGNDSLVLLLLKSHASVNYQEGAAICKAIARKDLPLLSPLLRHSPSGETLAHGFSLSLTIADIKVRFQFLRLLLDAGKIPSQLLNDTLVSAAAGGQEMADICKLLLLNQASPSYANGTPLCSVLQSPAYDIRLLQVLLSFNPSTDAIAAALKCGFDTLHNERRLSAIESLLGTAKPQSMLDWLLSKTVGFDRHDIQKGRANMSETQVQEARCDYELLKLLLQANASVLYQEAECIYYAVMKNDLTALSILRPFFKGQSSVGSQVFQRAWENGARAGSQQATLSLLLKSGAAGDCINIALVETIRTSASSPNRFSFILDLLSAGADVNYDHGASLMEACSQGDLRVLQELFAHSPLRSSTTSAFPLIFRSGVGSKTLQKLIVLCCSHAACPIPIVKTSHLRPILFLLLESYPKEKHLLEYLIDAGYPVDPIIHNDTEDESLLCWALAQDKRTIPEDIIDVLLGAGGESSFILRRFGCNFLTLNSANPHYQTAHSFCTPLEIAISTSRSDSVATLLRLGADPLIETSAQLSLLSLAALSGSRETVMLLSEVGAGVNDGVLHQAAQEVNLDVLQLLLKEGNQRDAPSSKFNGRTALAELCLSAHNQPASQVKKAMLLLKEKGDFKRLSGRKSILHFALDNPDAVSMTQLLLDTFMGQCINDQFNLYEENGLIYSPVAYVRKGRNGAPQRQQEALVKLLEGFGCKDRYWATRGDQPTDAVGVPEEIAQIIKDEENHDRQMKWRRAEHAEVRTHTLEQHNLTLQNQRAAARETATIENETADRHARITSKRYSAEAAQFRVLTDLANRRKDDENGREITHRREIGQLEHSEREKTIASDHKRRQMEIEHVERQQKVLTAAYEQRARIRQKDREANAREQRRLQERSYEFGSDDSLD</sequence>
<dbReference type="PROSITE" id="PS50088">
    <property type="entry name" value="ANK_REPEAT"/>
    <property type="match status" value="1"/>
</dbReference>
<dbReference type="InterPro" id="IPR002110">
    <property type="entry name" value="Ankyrin_rpt"/>
</dbReference>
<dbReference type="PROSITE" id="PS50297">
    <property type="entry name" value="ANK_REP_REGION"/>
    <property type="match status" value="1"/>
</dbReference>
<protein>
    <submittedName>
        <fullName evidence="5">Uncharacterized protein</fullName>
    </submittedName>
</protein>
<dbReference type="PANTHER" id="PTHR24123">
    <property type="entry name" value="ANKYRIN REPEAT-CONTAINING"/>
    <property type="match status" value="1"/>
</dbReference>
<feature type="compositionally biased region" description="Basic and acidic residues" evidence="4">
    <location>
        <begin position="1668"/>
        <end position="1688"/>
    </location>
</feature>
<evidence type="ECO:0000313" key="5">
    <source>
        <dbReference type="EMBL" id="KAF9891384.1"/>
    </source>
</evidence>
<accession>A0AAD4CRJ2</accession>
<dbReference type="EMBL" id="VCAU01000019">
    <property type="protein sequence ID" value="KAF9891384.1"/>
    <property type="molecule type" value="Genomic_DNA"/>
</dbReference>
<comment type="caution">
    <text evidence="5">The sequence shown here is derived from an EMBL/GenBank/DDBJ whole genome shotgun (WGS) entry which is preliminary data.</text>
</comment>
<keyword evidence="2 3" id="KW-0040">ANK repeat</keyword>
<dbReference type="SUPFAM" id="SSF48403">
    <property type="entry name" value="Ankyrin repeat"/>
    <property type="match status" value="3"/>
</dbReference>
<dbReference type="Proteomes" id="UP001194746">
    <property type="component" value="Unassembled WGS sequence"/>
</dbReference>
<reference evidence="5" key="1">
    <citation type="journal article" date="2019" name="Beilstein J. Org. Chem.">
        <title>Nanangenines: drimane sesquiterpenoids as the dominant metabolite cohort of a novel Australian fungus, Aspergillus nanangensis.</title>
        <authorList>
            <person name="Lacey H.J."/>
            <person name="Gilchrist C.L.M."/>
            <person name="Crombie A."/>
            <person name="Kalaitzis J.A."/>
            <person name="Vuong D."/>
            <person name="Rutledge P.J."/>
            <person name="Turner P."/>
            <person name="Pitt J.I."/>
            <person name="Lacey E."/>
            <person name="Chooi Y.H."/>
            <person name="Piggott A.M."/>
        </authorList>
    </citation>
    <scope>NUCLEOTIDE SEQUENCE</scope>
    <source>
        <strain evidence="5">MST-FP2251</strain>
    </source>
</reference>
<keyword evidence="6" id="KW-1185">Reference proteome</keyword>
<evidence type="ECO:0000256" key="4">
    <source>
        <dbReference type="SAM" id="MobiDB-lite"/>
    </source>
</evidence>
<feature type="region of interest" description="Disordered" evidence="4">
    <location>
        <begin position="1612"/>
        <end position="1649"/>
    </location>
</feature>
<evidence type="ECO:0000313" key="6">
    <source>
        <dbReference type="Proteomes" id="UP001194746"/>
    </source>
</evidence>
<evidence type="ECO:0000256" key="3">
    <source>
        <dbReference type="PROSITE-ProRule" id="PRU00023"/>
    </source>
</evidence>
<feature type="region of interest" description="Disordered" evidence="4">
    <location>
        <begin position="1668"/>
        <end position="1697"/>
    </location>
</feature>
<evidence type="ECO:0000256" key="2">
    <source>
        <dbReference type="ARBA" id="ARBA00023043"/>
    </source>
</evidence>
<proteinExistence type="predicted"/>
<organism evidence="5 6">
    <name type="scientific">Aspergillus nanangensis</name>
    <dbReference type="NCBI Taxonomy" id="2582783"/>
    <lineage>
        <taxon>Eukaryota</taxon>
        <taxon>Fungi</taxon>
        <taxon>Dikarya</taxon>
        <taxon>Ascomycota</taxon>
        <taxon>Pezizomycotina</taxon>
        <taxon>Eurotiomycetes</taxon>
        <taxon>Eurotiomycetidae</taxon>
        <taxon>Eurotiales</taxon>
        <taxon>Aspergillaceae</taxon>
        <taxon>Aspergillus</taxon>
        <taxon>Aspergillus subgen. Circumdati</taxon>
    </lineage>
</organism>
<dbReference type="InterPro" id="IPR051165">
    <property type="entry name" value="Multifunctional_ANK_Repeat"/>
</dbReference>
<dbReference type="Gene3D" id="1.25.40.20">
    <property type="entry name" value="Ankyrin repeat-containing domain"/>
    <property type="match status" value="5"/>
</dbReference>
<keyword evidence="1" id="KW-0677">Repeat</keyword>
<dbReference type="PANTHER" id="PTHR24123:SF33">
    <property type="entry name" value="PROTEIN HOS4"/>
    <property type="match status" value="1"/>
</dbReference>
<dbReference type="Pfam" id="PF12796">
    <property type="entry name" value="Ank_2"/>
    <property type="match status" value="1"/>
</dbReference>
<feature type="repeat" description="ANK" evidence="3">
    <location>
        <begin position="221"/>
        <end position="253"/>
    </location>
</feature>
<dbReference type="InterPro" id="IPR036770">
    <property type="entry name" value="Ankyrin_rpt-contain_sf"/>
</dbReference>
<reference evidence="5" key="2">
    <citation type="submission" date="2020-02" db="EMBL/GenBank/DDBJ databases">
        <authorList>
            <person name="Gilchrist C.L.M."/>
            <person name="Chooi Y.-H."/>
        </authorList>
    </citation>
    <scope>NUCLEOTIDE SEQUENCE</scope>
    <source>
        <strain evidence="5">MST-FP2251</strain>
    </source>
</reference>
<name>A0AAD4CRJ2_ASPNN</name>
<dbReference type="SMART" id="SM00248">
    <property type="entry name" value="ANK"/>
    <property type="match status" value="17"/>
</dbReference>